<name>A0A2W7NJ41_9BACT</name>
<gene>
    <name evidence="7" type="ORF">LX69_00265</name>
</gene>
<evidence type="ECO:0000313" key="7">
    <source>
        <dbReference type="EMBL" id="PZX20268.1"/>
    </source>
</evidence>
<dbReference type="EC" id="4.4.1.13" evidence="2"/>
<evidence type="ECO:0000256" key="2">
    <source>
        <dbReference type="ARBA" id="ARBA00012224"/>
    </source>
</evidence>
<comment type="caution">
    <text evidence="7">The sequence shown here is derived from an EMBL/GenBank/DDBJ whole genome shotgun (WGS) entry which is preliminary data.</text>
</comment>
<dbReference type="InterPro" id="IPR015421">
    <property type="entry name" value="PyrdxlP-dep_Trfase_major"/>
</dbReference>
<dbReference type="InterPro" id="IPR004839">
    <property type="entry name" value="Aminotransferase_I/II_large"/>
</dbReference>
<dbReference type="CDD" id="cd00609">
    <property type="entry name" value="AAT_like"/>
    <property type="match status" value="1"/>
</dbReference>
<evidence type="ECO:0000256" key="3">
    <source>
        <dbReference type="ARBA" id="ARBA00022898"/>
    </source>
</evidence>
<dbReference type="PANTHER" id="PTHR43525">
    <property type="entry name" value="PROTEIN MALY"/>
    <property type="match status" value="1"/>
</dbReference>
<dbReference type="InterPro" id="IPR027619">
    <property type="entry name" value="C-S_lyase_PatB-like"/>
</dbReference>
<evidence type="ECO:0000313" key="8">
    <source>
        <dbReference type="Proteomes" id="UP000249239"/>
    </source>
</evidence>
<dbReference type="NCBIfam" id="TIGR04350">
    <property type="entry name" value="C_S_lyase_PatB"/>
    <property type="match status" value="1"/>
</dbReference>
<dbReference type="SUPFAM" id="SSF53383">
    <property type="entry name" value="PLP-dependent transferases"/>
    <property type="match status" value="1"/>
</dbReference>
<dbReference type="GO" id="GO:0030170">
    <property type="term" value="F:pyridoxal phosphate binding"/>
    <property type="evidence" value="ECO:0007669"/>
    <property type="project" value="InterPro"/>
</dbReference>
<dbReference type="AlphaFoldDB" id="A0A2W7NJ41"/>
<accession>A0A2W7NJ41</accession>
<comment type="cofactor">
    <cofactor evidence="1">
        <name>pyridoxal 5'-phosphate</name>
        <dbReference type="ChEBI" id="CHEBI:597326"/>
    </cofactor>
</comment>
<dbReference type="Gene3D" id="3.40.640.10">
    <property type="entry name" value="Type I PLP-dependent aspartate aminotransferase-like (Major domain)"/>
    <property type="match status" value="1"/>
</dbReference>
<sequence>MSYSFDTIIPREGTHAYKLELREKVFGTADVLPLWVADMDFAAPPEVFEAINRRAQHGIYGYTVRGEWFQQAIAGWMQRRHNWGVPLDTIEYAPGVVSSMVMAVMAFTRPGDKVLIQTPVYPPFYSVVKENGRQLVTNPLLETANGYVMDFNLLEKQLSDPDVKLFLFCHPHNPVGRVWTRPELEQLAALCLRYDVLMVSDEIHSDLMLFGHRHIPLASLSDEVAQHTVTLNAASKTFNIAGFSTSYVIITNPELLATFRKSLTALHLYTGHVFSGIALQAAYAHGEPWLAELLAYLEGNVMAVRDFVEAHLHGVTFHLPQATFLLWLNFKQWGLPQADLKDFIIRKSKVGLNDGVSFGPDGQGFMRLNVGAPRALVMEGLERIAAVMR</sequence>
<dbReference type="InterPro" id="IPR015424">
    <property type="entry name" value="PyrdxlP-dep_Trfase"/>
</dbReference>
<keyword evidence="3" id="KW-0663">Pyridoxal phosphate</keyword>
<dbReference type="RefSeq" id="WP_111444009.1">
    <property type="nucleotide sequence ID" value="NZ_QKZK01000002.1"/>
</dbReference>
<proteinExistence type="inferred from homology"/>
<dbReference type="InterPro" id="IPR015422">
    <property type="entry name" value="PyrdxlP-dep_Trfase_small"/>
</dbReference>
<protein>
    <recommendedName>
        <fullName evidence="2">cysteine-S-conjugate beta-lyase</fullName>
        <ecNumber evidence="2">4.4.1.13</ecNumber>
    </recommendedName>
</protein>
<organism evidence="7 8">
    <name type="scientific">Breznakibacter xylanolyticus</name>
    <dbReference type="NCBI Taxonomy" id="990"/>
    <lineage>
        <taxon>Bacteria</taxon>
        <taxon>Pseudomonadati</taxon>
        <taxon>Bacteroidota</taxon>
        <taxon>Bacteroidia</taxon>
        <taxon>Marinilabiliales</taxon>
        <taxon>Marinilabiliaceae</taxon>
        <taxon>Breznakibacter</taxon>
    </lineage>
</organism>
<dbReference type="PANTHER" id="PTHR43525:SF1">
    <property type="entry name" value="PROTEIN MALY"/>
    <property type="match status" value="1"/>
</dbReference>
<dbReference type="GO" id="GO:0047804">
    <property type="term" value="F:cysteine-S-conjugate beta-lyase activity"/>
    <property type="evidence" value="ECO:0007669"/>
    <property type="project" value="UniProtKB-EC"/>
</dbReference>
<keyword evidence="8" id="KW-1185">Reference proteome</keyword>
<feature type="domain" description="Aminotransferase class I/classII large" evidence="6">
    <location>
        <begin position="30"/>
        <end position="384"/>
    </location>
</feature>
<dbReference type="EMBL" id="QKZK01000002">
    <property type="protein sequence ID" value="PZX20268.1"/>
    <property type="molecule type" value="Genomic_DNA"/>
</dbReference>
<evidence type="ECO:0000259" key="6">
    <source>
        <dbReference type="Pfam" id="PF00155"/>
    </source>
</evidence>
<evidence type="ECO:0000256" key="5">
    <source>
        <dbReference type="ARBA" id="ARBA00037974"/>
    </source>
</evidence>
<dbReference type="OrthoDB" id="9802872at2"/>
<comment type="similarity">
    <text evidence="5">Belongs to the class-II pyridoxal-phosphate-dependent aminotransferase family. MalY/PatB cystathionine beta-lyase subfamily.</text>
</comment>
<dbReference type="InterPro" id="IPR051798">
    <property type="entry name" value="Class-II_PLP-Dep_Aminotrans"/>
</dbReference>
<keyword evidence="4 7" id="KW-0456">Lyase</keyword>
<reference evidence="7 8" key="1">
    <citation type="submission" date="2018-06" db="EMBL/GenBank/DDBJ databases">
        <title>Genomic Encyclopedia of Archaeal and Bacterial Type Strains, Phase II (KMG-II): from individual species to whole genera.</title>
        <authorList>
            <person name="Goeker M."/>
        </authorList>
    </citation>
    <scope>NUCLEOTIDE SEQUENCE [LARGE SCALE GENOMIC DNA]</scope>
    <source>
        <strain evidence="7 8">DSM 6779</strain>
    </source>
</reference>
<dbReference type="Pfam" id="PF00155">
    <property type="entry name" value="Aminotran_1_2"/>
    <property type="match status" value="1"/>
</dbReference>
<dbReference type="Proteomes" id="UP000249239">
    <property type="component" value="Unassembled WGS sequence"/>
</dbReference>
<evidence type="ECO:0000256" key="4">
    <source>
        <dbReference type="ARBA" id="ARBA00023239"/>
    </source>
</evidence>
<dbReference type="Gene3D" id="3.90.1150.10">
    <property type="entry name" value="Aspartate Aminotransferase, domain 1"/>
    <property type="match status" value="1"/>
</dbReference>
<evidence type="ECO:0000256" key="1">
    <source>
        <dbReference type="ARBA" id="ARBA00001933"/>
    </source>
</evidence>